<reference evidence="1 2" key="1">
    <citation type="submission" date="2016-10" db="EMBL/GenBank/DDBJ databases">
        <authorList>
            <person name="de Groot N.N."/>
        </authorList>
    </citation>
    <scope>NUCLEOTIDE SEQUENCE [LARGE SCALE GENOMIC DNA]</scope>
    <source>
        <strain evidence="1 2">DSM 22900</strain>
    </source>
</reference>
<dbReference type="Proteomes" id="UP000199577">
    <property type="component" value="Unassembled WGS sequence"/>
</dbReference>
<accession>A0A1I1M585</accession>
<sequence length="192" mass="21921">MIINDRKIFIFENTVAPITMTAKILGTIFLFLAVCNGVLGQTIFENSRFKFQASIPDDWMLRQEIKADTLNYTIVGWGMPKVYTEMDKHEVENAVSITAIEHPRIKNLDDLVKAEFNRVKNAGTILNQVQIDSVEHTAYITNTLMKNVSYVSQQYFIFKNGRGYIVTFTATVGTFSINAPKFEEFYKTVVIL</sequence>
<evidence type="ECO:0000313" key="2">
    <source>
        <dbReference type="Proteomes" id="UP000199577"/>
    </source>
</evidence>
<evidence type="ECO:0000313" key="1">
    <source>
        <dbReference type="EMBL" id="SFC80561.1"/>
    </source>
</evidence>
<dbReference type="EMBL" id="FOLL01000029">
    <property type="protein sequence ID" value="SFC80561.1"/>
    <property type="molecule type" value="Genomic_DNA"/>
</dbReference>
<protein>
    <recommendedName>
        <fullName evidence="3">PsbP protein</fullName>
    </recommendedName>
</protein>
<name>A0A1I1M585_9SPHI</name>
<proteinExistence type="predicted"/>
<organism evidence="1 2">
    <name type="scientific">Parapedobacter composti</name>
    <dbReference type="NCBI Taxonomy" id="623281"/>
    <lineage>
        <taxon>Bacteria</taxon>
        <taxon>Pseudomonadati</taxon>
        <taxon>Bacteroidota</taxon>
        <taxon>Sphingobacteriia</taxon>
        <taxon>Sphingobacteriales</taxon>
        <taxon>Sphingobacteriaceae</taxon>
        <taxon>Parapedobacter</taxon>
    </lineage>
</organism>
<dbReference type="STRING" id="623281.SAMN05421747_12912"/>
<evidence type="ECO:0008006" key="3">
    <source>
        <dbReference type="Google" id="ProtNLM"/>
    </source>
</evidence>
<keyword evidence="2" id="KW-1185">Reference proteome</keyword>
<gene>
    <name evidence="1" type="ORF">SAMN05421747_12912</name>
</gene>
<dbReference type="AlphaFoldDB" id="A0A1I1M585"/>